<dbReference type="Pfam" id="PF00156">
    <property type="entry name" value="Pribosyltran"/>
    <property type="match status" value="1"/>
</dbReference>
<dbReference type="PANTHER" id="PTHR47505">
    <property type="entry name" value="DNA UTILIZATION PROTEIN YHGH"/>
    <property type="match status" value="1"/>
</dbReference>
<dbReference type="InterPro" id="IPR029057">
    <property type="entry name" value="PRTase-like"/>
</dbReference>
<accession>A0A918SF38</accession>
<evidence type="ECO:0000313" key="3">
    <source>
        <dbReference type="EMBL" id="GHA35843.1"/>
    </source>
</evidence>
<keyword evidence="4" id="KW-1185">Reference proteome</keyword>
<gene>
    <name evidence="3" type="ORF">GCM10007103_16610</name>
</gene>
<organism evidence="3 4">
    <name type="scientific">Salinimicrobium marinum</name>
    <dbReference type="NCBI Taxonomy" id="680283"/>
    <lineage>
        <taxon>Bacteria</taxon>
        <taxon>Pseudomonadati</taxon>
        <taxon>Bacteroidota</taxon>
        <taxon>Flavobacteriia</taxon>
        <taxon>Flavobacteriales</taxon>
        <taxon>Flavobacteriaceae</taxon>
        <taxon>Salinimicrobium</taxon>
    </lineage>
</organism>
<dbReference type="Proteomes" id="UP000610456">
    <property type="component" value="Unassembled WGS sequence"/>
</dbReference>
<evidence type="ECO:0000259" key="2">
    <source>
        <dbReference type="Pfam" id="PF00156"/>
    </source>
</evidence>
<evidence type="ECO:0000313" key="4">
    <source>
        <dbReference type="Proteomes" id="UP000610456"/>
    </source>
</evidence>
<reference evidence="3" key="2">
    <citation type="submission" date="2020-09" db="EMBL/GenBank/DDBJ databases">
        <authorList>
            <person name="Sun Q."/>
            <person name="Kim S."/>
        </authorList>
    </citation>
    <scope>NUCLEOTIDE SEQUENCE</scope>
    <source>
        <strain evidence="3">KCTC 12719</strain>
    </source>
</reference>
<dbReference type="AlphaFoldDB" id="A0A918SF38"/>
<feature type="domain" description="Phosphoribosyltransferase" evidence="2">
    <location>
        <begin position="38"/>
        <end position="125"/>
    </location>
</feature>
<dbReference type="InterPro" id="IPR000836">
    <property type="entry name" value="PRTase_dom"/>
</dbReference>
<reference evidence="3" key="1">
    <citation type="journal article" date="2014" name="Int. J. Syst. Evol. Microbiol.">
        <title>Complete genome sequence of Corynebacterium casei LMG S-19264T (=DSM 44701T), isolated from a smear-ripened cheese.</title>
        <authorList>
            <consortium name="US DOE Joint Genome Institute (JGI-PGF)"/>
            <person name="Walter F."/>
            <person name="Albersmeier A."/>
            <person name="Kalinowski J."/>
            <person name="Ruckert C."/>
        </authorList>
    </citation>
    <scope>NUCLEOTIDE SEQUENCE</scope>
    <source>
        <strain evidence="3">KCTC 12719</strain>
    </source>
</reference>
<comment type="similarity">
    <text evidence="1">Belongs to the ComF/GntX family.</text>
</comment>
<dbReference type="EMBL" id="BMXB01000005">
    <property type="protein sequence ID" value="GHA35843.1"/>
    <property type="molecule type" value="Genomic_DNA"/>
</dbReference>
<name>A0A918SF38_9FLAO</name>
<dbReference type="InterPro" id="IPR051910">
    <property type="entry name" value="ComF/GntX_DNA_util-trans"/>
</dbReference>
<dbReference type="Gene3D" id="3.40.50.2020">
    <property type="match status" value="1"/>
</dbReference>
<evidence type="ECO:0000256" key="1">
    <source>
        <dbReference type="ARBA" id="ARBA00008007"/>
    </source>
</evidence>
<sequence>MGNELKEIDCYKEITAVVPVPLHRSRLRKRGYNQVEKFGKATANFLEVPYKYTVLVKKSVSTIQTIKKRFARWGNIDVTFLLENTAVLEQSHVLLVDDLVTTGATLEACATKLLKIPGVKVSLATMAITH</sequence>
<dbReference type="RefSeq" id="WP_308427614.1">
    <property type="nucleotide sequence ID" value="NZ_BMXB01000005.1"/>
</dbReference>
<dbReference type="SUPFAM" id="SSF53271">
    <property type="entry name" value="PRTase-like"/>
    <property type="match status" value="1"/>
</dbReference>
<comment type="caution">
    <text evidence="3">The sequence shown here is derived from an EMBL/GenBank/DDBJ whole genome shotgun (WGS) entry which is preliminary data.</text>
</comment>
<dbReference type="PANTHER" id="PTHR47505:SF1">
    <property type="entry name" value="DNA UTILIZATION PROTEIN YHGH"/>
    <property type="match status" value="1"/>
</dbReference>
<proteinExistence type="inferred from homology"/>
<dbReference type="CDD" id="cd06223">
    <property type="entry name" value="PRTases_typeI"/>
    <property type="match status" value="1"/>
</dbReference>
<protein>
    <recommendedName>
        <fullName evidence="2">Phosphoribosyltransferase domain-containing protein</fullName>
    </recommendedName>
</protein>